<evidence type="ECO:0000313" key="1">
    <source>
        <dbReference type="EMBL" id="GAI67887.1"/>
    </source>
</evidence>
<reference evidence="1" key="1">
    <citation type="journal article" date="2014" name="Front. Microbiol.">
        <title>High frequency of phylogenetically diverse reductive dehalogenase-homologous genes in deep subseafloor sedimentary metagenomes.</title>
        <authorList>
            <person name="Kawai M."/>
            <person name="Futagami T."/>
            <person name="Toyoda A."/>
            <person name="Takaki Y."/>
            <person name="Nishi S."/>
            <person name="Hori S."/>
            <person name="Arai W."/>
            <person name="Tsubouchi T."/>
            <person name="Morono Y."/>
            <person name="Uchiyama I."/>
            <person name="Ito T."/>
            <person name="Fujiyama A."/>
            <person name="Inagaki F."/>
            <person name="Takami H."/>
        </authorList>
    </citation>
    <scope>NUCLEOTIDE SEQUENCE</scope>
    <source>
        <strain evidence="1">Expedition CK06-06</strain>
    </source>
</reference>
<gene>
    <name evidence="1" type="ORF">S12H4_00183</name>
</gene>
<organism evidence="1">
    <name type="scientific">marine sediment metagenome</name>
    <dbReference type="NCBI Taxonomy" id="412755"/>
    <lineage>
        <taxon>unclassified sequences</taxon>
        <taxon>metagenomes</taxon>
        <taxon>ecological metagenomes</taxon>
    </lineage>
</organism>
<comment type="caution">
    <text evidence="1">The sequence shown here is derived from an EMBL/GenBank/DDBJ whole genome shotgun (WGS) entry which is preliminary data.</text>
</comment>
<protein>
    <submittedName>
        <fullName evidence="1">Uncharacterized protein</fullName>
    </submittedName>
</protein>
<sequence length="147" mass="16699">MVMPRLREEEPPEQPLPVVRVCWDELFNFLQKLFHPKAARAWTVLHHLDAETSTNYKLVFETQVESGFEGVLDMITLYSDRPDATQWYLEIAGQVQFTDKKTFVALTLSYSGLTIHTEQKIKLGVKTDGVATKITGGLSGQLRFLGK</sequence>
<accession>X1QHC0</accession>
<proteinExistence type="predicted"/>
<name>X1QHC0_9ZZZZ</name>
<dbReference type="EMBL" id="BARW01000013">
    <property type="protein sequence ID" value="GAI67887.1"/>
    <property type="molecule type" value="Genomic_DNA"/>
</dbReference>
<dbReference type="AlphaFoldDB" id="X1QHC0"/>